<dbReference type="OrthoDB" id="5857104at2759"/>
<dbReference type="PANTHER" id="PTHR10799">
    <property type="entry name" value="SNF2/RAD54 HELICASE FAMILY"/>
    <property type="match status" value="1"/>
</dbReference>
<dbReference type="InterPro" id="IPR038718">
    <property type="entry name" value="SNF2-like_sf"/>
</dbReference>
<keyword evidence="3" id="KW-1185">Reference proteome</keyword>
<dbReference type="Gramene" id="AET1Gv20902000.4">
    <property type="protein sequence ID" value="AET1Gv20902000.4"/>
    <property type="gene ID" value="AET1Gv20902000"/>
</dbReference>
<dbReference type="PROSITE" id="PS51192">
    <property type="entry name" value="HELICASE_ATP_BIND_1"/>
    <property type="match status" value="1"/>
</dbReference>
<reference evidence="2" key="3">
    <citation type="journal article" date="2017" name="Nature">
        <title>Genome sequence of the progenitor of the wheat D genome Aegilops tauschii.</title>
        <authorList>
            <person name="Luo M.C."/>
            <person name="Gu Y.Q."/>
            <person name="Puiu D."/>
            <person name="Wang H."/>
            <person name="Twardziok S.O."/>
            <person name="Deal K.R."/>
            <person name="Huo N."/>
            <person name="Zhu T."/>
            <person name="Wang L."/>
            <person name="Wang Y."/>
            <person name="McGuire P.E."/>
            <person name="Liu S."/>
            <person name="Long H."/>
            <person name="Ramasamy R.K."/>
            <person name="Rodriguez J.C."/>
            <person name="Van S.L."/>
            <person name="Yuan L."/>
            <person name="Wang Z."/>
            <person name="Xia Z."/>
            <person name="Xiao L."/>
            <person name="Anderson O.D."/>
            <person name="Ouyang S."/>
            <person name="Liang Y."/>
            <person name="Zimin A.V."/>
            <person name="Pertea G."/>
            <person name="Qi P."/>
            <person name="Bennetzen J.L."/>
            <person name="Dai X."/>
            <person name="Dawson M.W."/>
            <person name="Muller H.G."/>
            <person name="Kugler K."/>
            <person name="Rivarola-Duarte L."/>
            <person name="Spannagl M."/>
            <person name="Mayer K.F.X."/>
            <person name="Lu F.H."/>
            <person name="Bevan M.W."/>
            <person name="Leroy P."/>
            <person name="Li P."/>
            <person name="You F.M."/>
            <person name="Sun Q."/>
            <person name="Liu Z."/>
            <person name="Lyons E."/>
            <person name="Wicker T."/>
            <person name="Salzberg S.L."/>
            <person name="Devos K.M."/>
            <person name="Dvorak J."/>
        </authorList>
    </citation>
    <scope>NUCLEOTIDE SEQUENCE [LARGE SCALE GENOMIC DNA]</scope>
    <source>
        <strain evidence="2">cv. AL8/78</strain>
    </source>
</reference>
<dbReference type="SUPFAM" id="SSF52540">
    <property type="entry name" value="P-loop containing nucleoside triphosphate hydrolases"/>
    <property type="match status" value="1"/>
</dbReference>
<evidence type="ECO:0000313" key="2">
    <source>
        <dbReference type="EnsemblPlants" id="AET1Gv20902000.4"/>
    </source>
</evidence>
<dbReference type="OMA" id="ADYATMT"/>
<dbReference type="Gene3D" id="3.40.50.10810">
    <property type="entry name" value="Tandem AAA-ATPase domain"/>
    <property type="match status" value="1"/>
</dbReference>
<dbReference type="InterPro" id="IPR014001">
    <property type="entry name" value="Helicase_ATP-bd"/>
</dbReference>
<reference evidence="2" key="5">
    <citation type="journal article" date="2021" name="G3 (Bethesda)">
        <title>Aegilops tauschii genome assembly Aet v5.0 features greater sequence contiguity and improved annotation.</title>
        <authorList>
            <person name="Wang L."/>
            <person name="Zhu T."/>
            <person name="Rodriguez J.C."/>
            <person name="Deal K.R."/>
            <person name="Dubcovsky J."/>
            <person name="McGuire P.E."/>
            <person name="Lux T."/>
            <person name="Spannagl M."/>
            <person name="Mayer K.F.X."/>
            <person name="Baldrich P."/>
            <person name="Meyers B.C."/>
            <person name="Huo N."/>
            <person name="Gu Y.Q."/>
            <person name="Zhou H."/>
            <person name="Devos K.M."/>
            <person name="Bennetzen J.L."/>
            <person name="Unver T."/>
            <person name="Budak H."/>
            <person name="Gulick P.J."/>
            <person name="Galiba G."/>
            <person name="Kalapos B."/>
            <person name="Nelson D.R."/>
            <person name="Li P."/>
            <person name="You F.M."/>
            <person name="Luo M.C."/>
            <person name="Dvorak J."/>
        </authorList>
    </citation>
    <scope>NUCLEOTIDE SEQUENCE [LARGE SCALE GENOMIC DNA]</scope>
    <source>
        <strain evidence="2">cv. AL8/78</strain>
    </source>
</reference>
<dbReference type="EnsemblPlants" id="AET1Gv20902000.4">
    <property type="protein sequence ID" value="AET1Gv20902000.4"/>
    <property type="gene ID" value="AET1Gv20902000"/>
</dbReference>
<dbReference type="Proteomes" id="UP000015105">
    <property type="component" value="Chromosome 1D"/>
</dbReference>
<dbReference type="STRING" id="200361.A0A452ZSL1"/>
<reference evidence="3" key="2">
    <citation type="journal article" date="2017" name="Nat. Plants">
        <title>The Aegilops tauschii genome reveals multiple impacts of transposons.</title>
        <authorList>
            <person name="Zhao G."/>
            <person name="Zou C."/>
            <person name="Li K."/>
            <person name="Wang K."/>
            <person name="Li T."/>
            <person name="Gao L."/>
            <person name="Zhang X."/>
            <person name="Wang H."/>
            <person name="Yang Z."/>
            <person name="Liu X."/>
            <person name="Jiang W."/>
            <person name="Mao L."/>
            <person name="Kong X."/>
            <person name="Jiao Y."/>
            <person name="Jia J."/>
        </authorList>
    </citation>
    <scope>NUCLEOTIDE SEQUENCE [LARGE SCALE GENOMIC DNA]</scope>
    <source>
        <strain evidence="3">cv. AL8/78</strain>
    </source>
</reference>
<proteinExistence type="predicted"/>
<dbReference type="GO" id="GO:0005524">
    <property type="term" value="F:ATP binding"/>
    <property type="evidence" value="ECO:0007669"/>
    <property type="project" value="InterPro"/>
</dbReference>
<dbReference type="GeneID" id="109748919"/>
<dbReference type="InterPro" id="IPR027417">
    <property type="entry name" value="P-loop_NTPase"/>
</dbReference>
<dbReference type="Pfam" id="PF00176">
    <property type="entry name" value="SNF2-rel_dom"/>
    <property type="match status" value="1"/>
</dbReference>
<feature type="domain" description="Helicase ATP-binding" evidence="1">
    <location>
        <begin position="56"/>
        <end position="225"/>
    </location>
</feature>
<dbReference type="AlphaFoldDB" id="A0A452ZSL1"/>
<evidence type="ECO:0000259" key="1">
    <source>
        <dbReference type="PROSITE" id="PS51192"/>
    </source>
</evidence>
<dbReference type="RefSeq" id="XP_040246694.1">
    <property type="nucleotide sequence ID" value="XM_040390760.3"/>
</dbReference>
<name>A0A452ZSL1_AEGTS</name>
<sequence>MDEMAESAALASDPKRLFRKLDGILALTDQIPTRSTADYATLTEEEIWDECLEWLTSMWPHRLNVILGDQMGAGGVIPTLVFLDRLKQSGQHGPYLIVSSLDKDNGIGDWLRQIRLFPSMKELFYFGNQQGRATMRKQFARKAVGPDFPIILTTYNMVMVEKQLLAQYDWKYVVVDEGYQLKKREHEVLEAVKCQPMDHKLLLIREPFQNNLAELWSLLNFALPNAFSSREEFDSWFDKSEKEGEEQQIEEERRALLSKLHAILRPFLLRDMKGAVQNTVPQNKGATCYKTKVVRNSDAISITCSGDNATKEGAKTDGESCQEVSAEVVGVTDGEGSPNTQIGQLGLEVEINKVSKRPRTNDAPISPLGESNPAVHVQVPNSSSPEIIFKALKNIPDLARIDILRAYSALIGHDRRFESLMALPMDMRKDWLLMEIGNN</sequence>
<reference evidence="2" key="4">
    <citation type="submission" date="2019-03" db="UniProtKB">
        <authorList>
            <consortium name="EnsemblPlants"/>
        </authorList>
    </citation>
    <scope>IDENTIFICATION</scope>
</reference>
<organism evidence="2 3">
    <name type="scientific">Aegilops tauschii subsp. strangulata</name>
    <name type="common">Goatgrass</name>
    <dbReference type="NCBI Taxonomy" id="200361"/>
    <lineage>
        <taxon>Eukaryota</taxon>
        <taxon>Viridiplantae</taxon>
        <taxon>Streptophyta</taxon>
        <taxon>Embryophyta</taxon>
        <taxon>Tracheophyta</taxon>
        <taxon>Spermatophyta</taxon>
        <taxon>Magnoliopsida</taxon>
        <taxon>Liliopsida</taxon>
        <taxon>Poales</taxon>
        <taxon>Poaceae</taxon>
        <taxon>BOP clade</taxon>
        <taxon>Pooideae</taxon>
        <taxon>Triticodae</taxon>
        <taxon>Triticeae</taxon>
        <taxon>Triticinae</taxon>
        <taxon>Aegilops</taxon>
    </lineage>
</organism>
<protein>
    <recommendedName>
        <fullName evidence="1">Helicase ATP-binding domain-containing protein</fullName>
    </recommendedName>
</protein>
<reference evidence="3" key="1">
    <citation type="journal article" date="2014" name="Science">
        <title>Ancient hybridizations among the ancestral genomes of bread wheat.</title>
        <authorList>
            <consortium name="International Wheat Genome Sequencing Consortium,"/>
            <person name="Marcussen T."/>
            <person name="Sandve S.R."/>
            <person name="Heier L."/>
            <person name="Spannagl M."/>
            <person name="Pfeifer M."/>
            <person name="Jakobsen K.S."/>
            <person name="Wulff B.B."/>
            <person name="Steuernagel B."/>
            <person name="Mayer K.F."/>
            <person name="Olsen O.A."/>
        </authorList>
    </citation>
    <scope>NUCLEOTIDE SEQUENCE [LARGE SCALE GENOMIC DNA]</scope>
    <source>
        <strain evidence="3">cv. AL8/78</strain>
    </source>
</reference>
<evidence type="ECO:0000313" key="3">
    <source>
        <dbReference type="Proteomes" id="UP000015105"/>
    </source>
</evidence>
<accession>A0A452ZSL1</accession>
<dbReference type="InterPro" id="IPR000330">
    <property type="entry name" value="SNF2_N"/>
</dbReference>